<sequence>MKLIIETEEEAEALNKLGKCALIDVIFAAVNQNDLNRMVKIYDETKKADISKILGDWEDILDAMEFEDEFR</sequence>
<dbReference type="Proteomes" id="UP000006622">
    <property type="component" value="Chromosome"/>
</dbReference>
<dbReference type="KEGG" id="mzh:Mzhil_0649"/>
<proteinExistence type="predicted"/>
<name>F7XQL3_METZD</name>
<dbReference type="RefSeq" id="WP_013897955.1">
    <property type="nucleotide sequence ID" value="NC_015676.1"/>
</dbReference>
<gene>
    <name evidence="1" type="ordered locus">Mzhil_0649</name>
</gene>
<protein>
    <submittedName>
        <fullName evidence="1">Uncharacterized protein</fullName>
    </submittedName>
</protein>
<evidence type="ECO:0000313" key="2">
    <source>
        <dbReference type="Proteomes" id="UP000006622"/>
    </source>
</evidence>
<dbReference type="EMBL" id="CP002101">
    <property type="protein sequence ID" value="AEH60516.1"/>
    <property type="molecule type" value="Genomic_DNA"/>
</dbReference>
<organism evidence="1 2">
    <name type="scientific">Methanosalsum zhilinae (strain DSM 4017 / NBRC 107636 / OCM 62 / WeN5)</name>
    <name type="common">Methanohalophilus zhilinae</name>
    <dbReference type="NCBI Taxonomy" id="679901"/>
    <lineage>
        <taxon>Archaea</taxon>
        <taxon>Methanobacteriati</taxon>
        <taxon>Methanobacteriota</taxon>
        <taxon>Stenosarchaea group</taxon>
        <taxon>Methanomicrobia</taxon>
        <taxon>Methanosarcinales</taxon>
        <taxon>Methanosarcinaceae</taxon>
        <taxon>Methanosalsum</taxon>
    </lineage>
</organism>
<evidence type="ECO:0000313" key="1">
    <source>
        <dbReference type="EMBL" id="AEH60516.1"/>
    </source>
</evidence>
<keyword evidence="2" id="KW-1185">Reference proteome</keyword>
<dbReference type="AlphaFoldDB" id="F7XQL3"/>
<accession>F7XQL3</accession>
<dbReference type="GeneID" id="10822260"/>
<dbReference type="HOGENOM" id="CLU_2730492_0_0_2"/>
<reference evidence="1" key="1">
    <citation type="submission" date="2010-07" db="EMBL/GenBank/DDBJ databases">
        <title>The complete genome of Methanosalsum zhilinae DSM 4017.</title>
        <authorList>
            <consortium name="US DOE Joint Genome Institute (JGI-PGF)"/>
            <person name="Lucas S."/>
            <person name="Copeland A."/>
            <person name="Lapidus A."/>
            <person name="Glavina del Rio T."/>
            <person name="Dalin E."/>
            <person name="Tice H."/>
            <person name="Bruce D."/>
            <person name="Goodwin L."/>
            <person name="Pitluck S."/>
            <person name="Kyrpides N."/>
            <person name="Mavromatis K."/>
            <person name="Ovchinnikova G."/>
            <person name="Daligault H."/>
            <person name="Detter J.C."/>
            <person name="Han C."/>
            <person name="Tapia R."/>
            <person name="Larimer F."/>
            <person name="Land M."/>
            <person name="Hauser L."/>
            <person name="Markowitz V."/>
            <person name="Cheng J.-F."/>
            <person name="Hugenholtz P."/>
            <person name="Woyke T."/>
            <person name="Wu D."/>
            <person name="Spring S."/>
            <person name="Schueler E."/>
            <person name="Brambilla E."/>
            <person name="Klenk H.-P."/>
            <person name="Eisen J.A."/>
        </authorList>
    </citation>
    <scope>NUCLEOTIDE SEQUENCE</scope>
    <source>
        <strain evidence="1">DSM 4017</strain>
    </source>
</reference>